<evidence type="ECO:0000256" key="1">
    <source>
        <dbReference type="SAM" id="MobiDB-lite"/>
    </source>
</evidence>
<dbReference type="EMBL" id="BN001305">
    <property type="protein sequence ID" value="CBF82020.1"/>
    <property type="molecule type" value="Genomic_DNA"/>
</dbReference>
<dbReference type="OMA" id="HANGMQN"/>
<reference evidence="5" key="1">
    <citation type="journal article" date="2005" name="Nature">
        <title>Sequencing of Aspergillus nidulans and comparative analysis with A. fumigatus and A. oryzae.</title>
        <authorList>
            <person name="Galagan J.E."/>
            <person name="Calvo S.E."/>
            <person name="Cuomo C."/>
            <person name="Ma L.J."/>
            <person name="Wortman J.R."/>
            <person name="Batzoglou S."/>
            <person name="Lee S.I."/>
            <person name="Basturkmen M."/>
            <person name="Spevak C.C."/>
            <person name="Clutterbuck J."/>
            <person name="Kapitonov V."/>
            <person name="Jurka J."/>
            <person name="Scazzocchio C."/>
            <person name="Farman M."/>
            <person name="Butler J."/>
            <person name="Purcell S."/>
            <person name="Harris S."/>
            <person name="Braus G.H."/>
            <person name="Draht O."/>
            <person name="Busch S."/>
            <person name="D'Enfert C."/>
            <person name="Bouchier C."/>
            <person name="Goldman G.H."/>
            <person name="Bell-Pedersen D."/>
            <person name="Griffiths-Jones S."/>
            <person name="Doonan J.H."/>
            <person name="Yu J."/>
            <person name="Vienken K."/>
            <person name="Pain A."/>
            <person name="Freitag M."/>
            <person name="Selker E.U."/>
            <person name="Archer D.B."/>
            <person name="Penalva M.A."/>
            <person name="Oakley B.R."/>
            <person name="Momany M."/>
            <person name="Tanaka T."/>
            <person name="Kumagai T."/>
            <person name="Asai K."/>
            <person name="Machida M."/>
            <person name="Nierman W.C."/>
            <person name="Denning D.W."/>
            <person name="Caddick M."/>
            <person name="Hynes M."/>
            <person name="Paoletti M."/>
            <person name="Fischer R."/>
            <person name="Miller B."/>
            <person name="Dyer P."/>
            <person name="Sachs M.S."/>
            <person name="Osmani S.A."/>
            <person name="Birren B.W."/>
        </authorList>
    </citation>
    <scope>NUCLEOTIDE SEQUENCE [LARGE SCALE GENOMIC DNA]</scope>
    <source>
        <strain evidence="5">FGSC A4 / ATCC 38163 / CBS 112.46 / NRRL 194 / M139</strain>
    </source>
</reference>
<keyword evidence="2" id="KW-0812">Transmembrane</keyword>
<dbReference type="Pfam" id="PF24802">
    <property type="entry name" value="DUF7703"/>
    <property type="match status" value="1"/>
</dbReference>
<keyword evidence="2" id="KW-0472">Membrane</keyword>
<keyword evidence="2" id="KW-1133">Transmembrane helix</keyword>
<accession>Q5B259</accession>
<dbReference type="OrthoDB" id="405906at2759"/>
<dbReference type="PANTHER" id="PTHR37013:SF7">
    <property type="entry name" value="INTEGRAL MEMBRANE PROTEIN"/>
    <property type="match status" value="1"/>
</dbReference>
<feature type="transmembrane region" description="Helical" evidence="2">
    <location>
        <begin position="195"/>
        <end position="224"/>
    </location>
</feature>
<feature type="transmembrane region" description="Helical" evidence="2">
    <location>
        <begin position="46"/>
        <end position="69"/>
    </location>
</feature>
<evidence type="ECO:0000313" key="5">
    <source>
        <dbReference type="Proteomes" id="UP000000560"/>
    </source>
</evidence>
<dbReference type="Proteomes" id="UP000000560">
    <property type="component" value="Chromosome V"/>
</dbReference>
<dbReference type="STRING" id="227321.Q5B259"/>
<dbReference type="eggNOG" id="ENOG502SIDK">
    <property type="taxonomic scope" value="Eukaryota"/>
</dbReference>
<proteinExistence type="predicted"/>
<feature type="transmembrane region" description="Helical" evidence="2">
    <location>
        <begin position="15"/>
        <end position="39"/>
    </location>
</feature>
<dbReference type="RefSeq" id="XP_662975.1">
    <property type="nucleotide sequence ID" value="XM_657883.1"/>
</dbReference>
<dbReference type="KEGG" id="ani:ANIA_05371"/>
<feature type="transmembrane region" description="Helical" evidence="2">
    <location>
        <begin position="156"/>
        <end position="174"/>
    </location>
</feature>
<evidence type="ECO:0000313" key="4">
    <source>
        <dbReference type="EMBL" id="CBF82020.1"/>
    </source>
</evidence>
<dbReference type="AlphaFoldDB" id="Q5B259"/>
<dbReference type="InterPro" id="IPR056120">
    <property type="entry name" value="DUF7703"/>
</dbReference>
<keyword evidence="5" id="KW-1185">Reference proteome</keyword>
<feature type="domain" description="DUF7703" evidence="3">
    <location>
        <begin position="15"/>
        <end position="246"/>
    </location>
</feature>
<feature type="transmembrane region" description="Helical" evidence="2">
    <location>
        <begin position="75"/>
        <end position="97"/>
    </location>
</feature>
<feature type="transmembrane region" description="Helical" evidence="2">
    <location>
        <begin position="109"/>
        <end position="136"/>
    </location>
</feature>
<gene>
    <name evidence="4" type="ORF">ANIA_05371</name>
</gene>
<dbReference type="HOGENOM" id="CLU_733669_0_0_1"/>
<dbReference type="PANTHER" id="PTHR37013">
    <property type="entry name" value="INTEGRAL MEMBRANE PROTEIN (AFU_ORTHOLOGUE AFUA_1G05950)-RELATED"/>
    <property type="match status" value="1"/>
</dbReference>
<feature type="compositionally biased region" description="Polar residues" evidence="1">
    <location>
        <begin position="288"/>
        <end position="309"/>
    </location>
</feature>
<dbReference type="InParanoid" id="Q5B259"/>
<evidence type="ECO:0000259" key="3">
    <source>
        <dbReference type="Pfam" id="PF24802"/>
    </source>
</evidence>
<name>Q5B259_EMENI</name>
<dbReference type="GeneID" id="2871662"/>
<accession>C8VGQ3</accession>
<feature type="region of interest" description="Disordered" evidence="1">
    <location>
        <begin position="287"/>
        <end position="309"/>
    </location>
</feature>
<evidence type="ECO:0000256" key="2">
    <source>
        <dbReference type="SAM" id="Phobius"/>
    </source>
</evidence>
<sequence>MSSDPVESITLNEKFAFTAFASITLYNSIELTILCLASFKRYQGLYFWSLLITSCSLIINSLGFVLLFFTSISPYISVTFVLLGWYSMVTGHSMVLWSRLHLVLHNPGILRAILYLIIANSIFMQIPVTVLLYGAVGPRSPTRMAFVRGYSVMERVQLVVFCVQECLLSSIYIWETAKLLRLRPQRAHRVILTQLLAINIIILILDIIVVVFQYSGLFVLQVLFKPVAYSIKLRLEFAILGRLVQVVSGESTGSSVRTLNEAPVWSGPGLSGDQEPYATANETREVNWRSSGTGHANGMQNGTGNRNSWPPSTTFIQEGCLDHQGFHRQCASVDGYRIVQVANAEQPVLSLGISILLVGLDRLQTIYGTQLEIQGMT</sequence>
<protein>
    <recommendedName>
        <fullName evidence="3">DUF7703 domain-containing protein</fullName>
    </recommendedName>
</protein>
<organism evidence="4 5">
    <name type="scientific">Emericella nidulans (strain FGSC A4 / ATCC 38163 / CBS 112.46 / NRRL 194 / M139)</name>
    <name type="common">Aspergillus nidulans</name>
    <dbReference type="NCBI Taxonomy" id="227321"/>
    <lineage>
        <taxon>Eukaryota</taxon>
        <taxon>Fungi</taxon>
        <taxon>Dikarya</taxon>
        <taxon>Ascomycota</taxon>
        <taxon>Pezizomycotina</taxon>
        <taxon>Eurotiomycetes</taxon>
        <taxon>Eurotiomycetidae</taxon>
        <taxon>Eurotiales</taxon>
        <taxon>Aspergillaceae</taxon>
        <taxon>Aspergillus</taxon>
        <taxon>Aspergillus subgen. Nidulantes</taxon>
    </lineage>
</organism>
<reference evidence="5" key="2">
    <citation type="journal article" date="2009" name="Fungal Genet. Biol.">
        <title>The 2008 update of the Aspergillus nidulans genome annotation: a community effort.</title>
        <authorList>
            <person name="Wortman J.R."/>
            <person name="Gilsenan J.M."/>
            <person name="Joardar V."/>
            <person name="Deegan J."/>
            <person name="Clutterbuck J."/>
            <person name="Andersen M.R."/>
            <person name="Archer D."/>
            <person name="Bencina M."/>
            <person name="Braus G."/>
            <person name="Coutinho P."/>
            <person name="von Dohren H."/>
            <person name="Doonan J."/>
            <person name="Driessen A.J."/>
            <person name="Durek P."/>
            <person name="Espeso E."/>
            <person name="Fekete E."/>
            <person name="Flipphi M."/>
            <person name="Estrada C.G."/>
            <person name="Geysens S."/>
            <person name="Goldman G."/>
            <person name="de Groot P.W."/>
            <person name="Hansen K."/>
            <person name="Harris S.D."/>
            <person name="Heinekamp T."/>
            <person name="Helmstaedt K."/>
            <person name="Henrissat B."/>
            <person name="Hofmann G."/>
            <person name="Homan T."/>
            <person name="Horio T."/>
            <person name="Horiuchi H."/>
            <person name="James S."/>
            <person name="Jones M."/>
            <person name="Karaffa L."/>
            <person name="Karanyi Z."/>
            <person name="Kato M."/>
            <person name="Keller N."/>
            <person name="Kelly D.E."/>
            <person name="Kiel J.A."/>
            <person name="Kim J.M."/>
            <person name="van der Klei I.J."/>
            <person name="Klis F.M."/>
            <person name="Kovalchuk A."/>
            <person name="Krasevec N."/>
            <person name="Kubicek C.P."/>
            <person name="Liu B."/>
            <person name="Maccabe A."/>
            <person name="Meyer V."/>
            <person name="Mirabito P."/>
            <person name="Miskei M."/>
            <person name="Mos M."/>
            <person name="Mullins J."/>
            <person name="Nelson D.R."/>
            <person name="Nielsen J."/>
            <person name="Oakley B.R."/>
            <person name="Osmani S.A."/>
            <person name="Pakula T."/>
            <person name="Paszewski A."/>
            <person name="Paulsen I."/>
            <person name="Pilsyk S."/>
            <person name="Pocsi I."/>
            <person name="Punt P.J."/>
            <person name="Ram A.F."/>
            <person name="Ren Q."/>
            <person name="Robellet X."/>
            <person name="Robson G."/>
            <person name="Seiboth B."/>
            <person name="van Solingen P."/>
            <person name="Specht T."/>
            <person name="Sun J."/>
            <person name="Taheri-Talesh N."/>
            <person name="Takeshita N."/>
            <person name="Ussery D."/>
            <person name="vanKuyk P.A."/>
            <person name="Visser H."/>
            <person name="van de Vondervoort P.J."/>
            <person name="de Vries R.P."/>
            <person name="Walton J."/>
            <person name="Xiang X."/>
            <person name="Xiong Y."/>
            <person name="Zeng A.P."/>
            <person name="Brandt B.W."/>
            <person name="Cornell M.J."/>
            <person name="van den Hondel C.A."/>
            <person name="Visser J."/>
            <person name="Oliver S.G."/>
            <person name="Turner G."/>
        </authorList>
    </citation>
    <scope>GENOME REANNOTATION</scope>
    <source>
        <strain evidence="5">FGSC A4 / ATCC 38163 / CBS 112.46 / NRRL 194 / M139</strain>
    </source>
</reference>